<comment type="caution">
    <text evidence="1">The sequence shown here is derived from an EMBL/GenBank/DDBJ whole genome shotgun (WGS) entry which is preliminary data.</text>
</comment>
<accession>A0A9W4UN73</accession>
<reference evidence="1" key="1">
    <citation type="submission" date="2023-01" db="EMBL/GenBank/DDBJ databases">
        <authorList>
            <person name="Van Ghelder C."/>
            <person name="Rancurel C."/>
        </authorList>
    </citation>
    <scope>NUCLEOTIDE SEQUENCE</scope>
    <source>
        <strain evidence="1">CNCM I-4278</strain>
    </source>
</reference>
<dbReference type="GO" id="GO:0016616">
    <property type="term" value="F:oxidoreductase activity, acting on the CH-OH group of donors, NAD or NADP as acceptor"/>
    <property type="evidence" value="ECO:0007669"/>
    <property type="project" value="TreeGrafter"/>
</dbReference>
<sequence length="264" mass="29410">MTLPGKTVLVIGMYTLSLSRQKSNWSSGANRGIGLIFIKTLKERGWTTISSVRPETRNDASAEELAATGSRIVEIDYKDENTIQQAAKELQNVKLDMLINCAGIAVQPPPWQSHFKSDLMERFEVMTVVRCARYVLQLSSHNRVLSLPSSTSFRTYFKTAAGKSSTFLRALEVSRNDDERFIGYKMAKAALNQLTVTLANDFKKNNHPIGIVAFQPGYIKTKLTGFKGTVDIVESVTGRVNLSETITPEGSPYFLSWKGETMAW</sequence>
<dbReference type="Pfam" id="PF13561">
    <property type="entry name" value="adh_short_C2"/>
    <property type="match status" value="1"/>
</dbReference>
<protein>
    <recommendedName>
        <fullName evidence="3">NAD(P)-binding protein</fullName>
    </recommendedName>
</protein>
<dbReference type="PANTHER" id="PTHR45458:SF1">
    <property type="entry name" value="SHORT CHAIN DEHYDROGENASE"/>
    <property type="match status" value="1"/>
</dbReference>
<dbReference type="InterPro" id="IPR052184">
    <property type="entry name" value="SDR_enzymes"/>
</dbReference>
<proteinExistence type="predicted"/>
<gene>
    <name evidence="1" type="ORF">PDIGIT_LOCUS12967</name>
</gene>
<dbReference type="Gene3D" id="3.40.50.720">
    <property type="entry name" value="NAD(P)-binding Rossmann-like Domain"/>
    <property type="match status" value="1"/>
</dbReference>
<dbReference type="OrthoDB" id="5296at2759"/>
<dbReference type="EMBL" id="CAOQHR010000009">
    <property type="protein sequence ID" value="CAI6339803.1"/>
    <property type="molecule type" value="Genomic_DNA"/>
</dbReference>
<organism evidence="1 2">
    <name type="scientific">Periconia digitata</name>
    <dbReference type="NCBI Taxonomy" id="1303443"/>
    <lineage>
        <taxon>Eukaryota</taxon>
        <taxon>Fungi</taxon>
        <taxon>Dikarya</taxon>
        <taxon>Ascomycota</taxon>
        <taxon>Pezizomycotina</taxon>
        <taxon>Dothideomycetes</taxon>
        <taxon>Pleosporomycetidae</taxon>
        <taxon>Pleosporales</taxon>
        <taxon>Massarineae</taxon>
        <taxon>Periconiaceae</taxon>
        <taxon>Periconia</taxon>
    </lineage>
</organism>
<keyword evidence="2" id="KW-1185">Reference proteome</keyword>
<name>A0A9W4UN73_9PLEO</name>
<dbReference type="Proteomes" id="UP001152607">
    <property type="component" value="Unassembled WGS sequence"/>
</dbReference>
<dbReference type="PANTHER" id="PTHR45458">
    <property type="entry name" value="SHORT-CHAIN DEHYDROGENASE/REDUCTASE SDR"/>
    <property type="match status" value="1"/>
</dbReference>
<evidence type="ECO:0000313" key="2">
    <source>
        <dbReference type="Proteomes" id="UP001152607"/>
    </source>
</evidence>
<dbReference type="InterPro" id="IPR002347">
    <property type="entry name" value="SDR_fam"/>
</dbReference>
<dbReference type="AlphaFoldDB" id="A0A9W4UN73"/>
<dbReference type="PRINTS" id="PR00081">
    <property type="entry name" value="GDHRDH"/>
</dbReference>
<evidence type="ECO:0000313" key="1">
    <source>
        <dbReference type="EMBL" id="CAI6339803.1"/>
    </source>
</evidence>
<evidence type="ECO:0008006" key="3">
    <source>
        <dbReference type="Google" id="ProtNLM"/>
    </source>
</evidence>
<dbReference type="SUPFAM" id="SSF51735">
    <property type="entry name" value="NAD(P)-binding Rossmann-fold domains"/>
    <property type="match status" value="1"/>
</dbReference>
<dbReference type="InterPro" id="IPR036291">
    <property type="entry name" value="NAD(P)-bd_dom_sf"/>
</dbReference>